<keyword evidence="1" id="KW-0805">Transcription regulation</keyword>
<dbReference type="InterPro" id="IPR007737">
    <property type="entry name" value="Mga_HTH"/>
</dbReference>
<name>A0A2H6CLZ1_TETHA</name>
<dbReference type="AlphaFoldDB" id="A0A2H6CLZ1"/>
<organism evidence="4 5">
    <name type="scientific">Tetragenococcus halophilus subsp. halophilus</name>
    <dbReference type="NCBI Taxonomy" id="1513897"/>
    <lineage>
        <taxon>Bacteria</taxon>
        <taxon>Bacillati</taxon>
        <taxon>Bacillota</taxon>
        <taxon>Bacilli</taxon>
        <taxon>Lactobacillales</taxon>
        <taxon>Enterococcaceae</taxon>
        <taxon>Tetragenococcus</taxon>
    </lineage>
</organism>
<dbReference type="InterPro" id="IPR050661">
    <property type="entry name" value="BglG_antiterminators"/>
</dbReference>
<feature type="domain" description="Mga helix-turn-helix" evidence="3">
    <location>
        <begin position="78"/>
        <end position="160"/>
    </location>
</feature>
<dbReference type="EMBL" id="BDEC01000012">
    <property type="protein sequence ID" value="GBD67560.1"/>
    <property type="molecule type" value="Genomic_DNA"/>
</dbReference>
<keyword evidence="5" id="KW-1185">Reference proteome</keyword>
<comment type="caution">
    <text evidence="4">The sequence shown here is derived from an EMBL/GenBank/DDBJ whole genome shotgun (WGS) entry which is preliminary data.</text>
</comment>
<dbReference type="Proteomes" id="UP000236214">
    <property type="component" value="Unassembled WGS sequence"/>
</dbReference>
<sequence length="478" mass="56522">MRFEELLEKKEAKQVYLIKQLIIAGGQMNVHEIRKVLELTKKSIDNYIEELIEDFKPYGKCCQLTYDGATITFSKTPDFSIEEFEKALYLNSPKYQILLALLEEKEISPVRLSQELKISESSLSRKIRDLNKILKEFDLRIWQGKLMGEESQIRYFYFQLLWYLKQGYAQISARESHIIENIERGLNLEFMSVAKQRVLLWLRVTKKRMTIPDPQFKQFKEKFEPYKRDPLYLKLLPIIRRSFSFYAVELKEEEIMLHFVFLTGMSVLSQKGFHAYSLQRSKMTPTAWCDSIILETILRIYGPKNIRKELEETCYYHLSQIHLRLYFFVGDVEAYDRNNIWQLEETLSTSNIQSHVNQLLELSAKELQPQSNEQNSLWAMTAIKYLSVLSIIDIRVNREVRVGIYLQLDELFKEATKNMLTLQLNSLNGVIVESFDETRHYDLVITNTELDLDTKIYRITELGSAYDLKEIKKLIRQA</sequence>
<dbReference type="PANTHER" id="PTHR30185:SF18">
    <property type="entry name" value="TRANSCRIPTIONAL REGULATOR MTLR"/>
    <property type="match status" value="1"/>
</dbReference>
<dbReference type="InterPro" id="IPR036388">
    <property type="entry name" value="WH-like_DNA-bd_sf"/>
</dbReference>
<dbReference type="Pfam" id="PF05043">
    <property type="entry name" value="Mga"/>
    <property type="match status" value="1"/>
</dbReference>
<evidence type="ECO:0000256" key="1">
    <source>
        <dbReference type="ARBA" id="ARBA00023015"/>
    </source>
</evidence>
<evidence type="ECO:0000256" key="2">
    <source>
        <dbReference type="ARBA" id="ARBA00023163"/>
    </source>
</evidence>
<accession>A0A2H6CLZ1</accession>
<proteinExistence type="predicted"/>
<dbReference type="Gene3D" id="1.10.10.10">
    <property type="entry name" value="Winged helix-like DNA-binding domain superfamily/Winged helix DNA-binding domain"/>
    <property type="match status" value="1"/>
</dbReference>
<protein>
    <submittedName>
        <fullName evidence="4">Putative transcriptional regulator</fullName>
    </submittedName>
</protein>
<reference evidence="4 5" key="1">
    <citation type="submission" date="2016-05" db="EMBL/GenBank/DDBJ databases">
        <title>Whole genome sequencing of Tetragenococcus halophilus subsp. halophilus NISL 7118.</title>
        <authorList>
            <person name="Shiwa Y."/>
            <person name="Nishimura I."/>
            <person name="Yoshikawa H."/>
            <person name="Koyama Y."/>
            <person name="Oguma T."/>
        </authorList>
    </citation>
    <scope>NUCLEOTIDE SEQUENCE [LARGE SCALE GENOMIC DNA]</scope>
    <source>
        <strain evidence="4 5">NISL 7118</strain>
    </source>
</reference>
<dbReference type="RefSeq" id="WP_103100403.1">
    <property type="nucleotide sequence ID" value="NZ_BDEB01000048.1"/>
</dbReference>
<keyword evidence="2" id="KW-0804">Transcription</keyword>
<evidence type="ECO:0000313" key="5">
    <source>
        <dbReference type="Proteomes" id="UP000236214"/>
    </source>
</evidence>
<dbReference type="PANTHER" id="PTHR30185">
    <property type="entry name" value="CRYPTIC BETA-GLUCOSIDE BGL OPERON ANTITERMINATOR"/>
    <property type="match status" value="1"/>
</dbReference>
<evidence type="ECO:0000313" key="4">
    <source>
        <dbReference type="EMBL" id="GBD67560.1"/>
    </source>
</evidence>
<gene>
    <name evidence="4" type="ORF">TEHN7118_0366</name>
</gene>
<evidence type="ECO:0000259" key="3">
    <source>
        <dbReference type="Pfam" id="PF05043"/>
    </source>
</evidence>